<dbReference type="EC" id="5.3.3.12" evidence="8"/>
<protein>
    <recommendedName>
        <fullName evidence="12">L-dopachrome isomerase</fullName>
        <ecNumber evidence="9">5.3.2.1</ecNumber>
        <ecNumber evidence="8">5.3.3.12</ecNumber>
    </recommendedName>
    <alternativeName>
        <fullName evidence="10">L-dopachrome tautomerase</fullName>
    </alternativeName>
    <alternativeName>
        <fullName evidence="11">Phenylpyruvate tautomerase</fullName>
    </alternativeName>
</protein>
<evidence type="ECO:0000256" key="11">
    <source>
        <dbReference type="ARBA" id="ARBA00041912"/>
    </source>
</evidence>
<comment type="caution">
    <text evidence="13">The sequence shown here is derived from an EMBL/GenBank/DDBJ whole genome shotgun (WGS) entry which is preliminary data.</text>
</comment>
<evidence type="ECO:0000256" key="10">
    <source>
        <dbReference type="ARBA" id="ARBA00041631"/>
    </source>
</evidence>
<dbReference type="SUPFAM" id="SSF55331">
    <property type="entry name" value="Tautomerase/MIF"/>
    <property type="match status" value="1"/>
</dbReference>
<dbReference type="InterPro" id="IPR001398">
    <property type="entry name" value="Macrophage_inhib_fac"/>
</dbReference>
<proteinExistence type="inferred from homology"/>
<comment type="similarity">
    <text evidence="2">Belongs to the MIF family.</text>
</comment>
<dbReference type="Pfam" id="PF01187">
    <property type="entry name" value="MIF"/>
    <property type="match status" value="1"/>
</dbReference>
<evidence type="ECO:0000256" key="12">
    <source>
        <dbReference type="ARBA" id="ARBA00042730"/>
    </source>
</evidence>
<dbReference type="Proteomes" id="UP000823749">
    <property type="component" value="Chromosome 1"/>
</dbReference>
<evidence type="ECO:0000256" key="4">
    <source>
        <dbReference type="ARBA" id="ARBA00022525"/>
    </source>
</evidence>
<dbReference type="PANTHER" id="PTHR11954:SF6">
    <property type="entry name" value="MACROPHAGE MIGRATION INHIBITORY FACTOR"/>
    <property type="match status" value="1"/>
</dbReference>
<evidence type="ECO:0000256" key="9">
    <source>
        <dbReference type="ARBA" id="ARBA00039086"/>
    </source>
</evidence>
<dbReference type="FunFam" id="3.30.429.10:FF:000004">
    <property type="entry name" value="Tautomerase/MIF superfamily protein"/>
    <property type="match status" value="1"/>
</dbReference>
<evidence type="ECO:0000256" key="5">
    <source>
        <dbReference type="ARBA" id="ARBA00023235"/>
    </source>
</evidence>
<dbReference type="GO" id="GO:0050178">
    <property type="term" value="F:phenylpyruvate tautomerase activity"/>
    <property type="evidence" value="ECO:0007669"/>
    <property type="project" value="UniProtKB-EC"/>
</dbReference>
<gene>
    <name evidence="13" type="ORF">RHGRI_001001</name>
</gene>
<comment type="catalytic activity">
    <reaction evidence="7">
        <text>L-dopachrome = 5,6-dihydroxyindole-2-carboxylate</text>
        <dbReference type="Rhea" id="RHEA:13041"/>
        <dbReference type="ChEBI" id="CHEBI:16875"/>
        <dbReference type="ChEBI" id="CHEBI:57509"/>
        <dbReference type="EC" id="5.3.3.12"/>
    </reaction>
</comment>
<evidence type="ECO:0000313" key="13">
    <source>
        <dbReference type="EMBL" id="KAG5564979.1"/>
    </source>
</evidence>
<keyword evidence="5" id="KW-0413">Isomerase</keyword>
<dbReference type="EMBL" id="JACTNZ010000001">
    <property type="protein sequence ID" value="KAG5564979.1"/>
    <property type="molecule type" value="Genomic_DNA"/>
</dbReference>
<accession>A0AAV6LJU6</accession>
<name>A0AAV6LJU6_9ERIC</name>
<sequence length="155" mass="16515">MPTLNLFTNVPVDAVVTSDILKDATKAVAKIIGKPESYVMIVLNASVPIAFAGTEEPAAYGELISIGGLGPSVNGQLSSTLADILQTKLSIDSSRFYIKFYDVQTFTNVLTMDAVQRKGGYDGKVEGLFSFCWSSSLADRKSHNGTSDGGIDKKV</sequence>
<reference evidence="13" key="1">
    <citation type="submission" date="2020-08" db="EMBL/GenBank/DDBJ databases">
        <title>Plant Genome Project.</title>
        <authorList>
            <person name="Zhang R.-G."/>
        </authorList>
    </citation>
    <scope>NUCLEOTIDE SEQUENCE</scope>
    <source>
        <strain evidence="13">WSP0</strain>
        <tissue evidence="13">Leaf</tissue>
    </source>
</reference>
<keyword evidence="3" id="KW-0202">Cytokine</keyword>
<dbReference type="GO" id="GO:0004167">
    <property type="term" value="F:dopachrome isomerase activity"/>
    <property type="evidence" value="ECO:0007669"/>
    <property type="project" value="UniProtKB-EC"/>
</dbReference>
<dbReference type="PANTHER" id="PTHR11954">
    <property type="entry name" value="D-DOPACHROME DECARBOXYLASE"/>
    <property type="match status" value="1"/>
</dbReference>
<evidence type="ECO:0000256" key="3">
    <source>
        <dbReference type="ARBA" id="ARBA00022514"/>
    </source>
</evidence>
<evidence type="ECO:0000256" key="2">
    <source>
        <dbReference type="ARBA" id="ARBA00005851"/>
    </source>
</evidence>
<comment type="subcellular location">
    <subcellularLocation>
        <location evidence="1">Secreted</location>
    </subcellularLocation>
</comment>
<dbReference type="EC" id="5.3.2.1" evidence="9"/>
<evidence type="ECO:0000256" key="7">
    <source>
        <dbReference type="ARBA" id="ARBA00036823"/>
    </source>
</evidence>
<comment type="catalytic activity">
    <reaction evidence="6">
        <text>3-phenylpyruvate = enol-phenylpyruvate</text>
        <dbReference type="Rhea" id="RHEA:17097"/>
        <dbReference type="ChEBI" id="CHEBI:16815"/>
        <dbReference type="ChEBI" id="CHEBI:18005"/>
        <dbReference type="EC" id="5.3.2.1"/>
    </reaction>
</comment>
<evidence type="ECO:0000256" key="8">
    <source>
        <dbReference type="ARBA" id="ARBA00038932"/>
    </source>
</evidence>
<dbReference type="GO" id="GO:0005615">
    <property type="term" value="C:extracellular space"/>
    <property type="evidence" value="ECO:0007669"/>
    <property type="project" value="UniProtKB-KW"/>
</dbReference>
<dbReference type="InterPro" id="IPR014347">
    <property type="entry name" value="Tautomerase/MIF_sf"/>
</dbReference>
<dbReference type="GO" id="GO:0005125">
    <property type="term" value="F:cytokine activity"/>
    <property type="evidence" value="ECO:0007669"/>
    <property type="project" value="UniProtKB-KW"/>
</dbReference>
<keyword evidence="14" id="KW-1185">Reference proteome</keyword>
<organism evidence="13 14">
    <name type="scientific">Rhododendron griersonianum</name>
    <dbReference type="NCBI Taxonomy" id="479676"/>
    <lineage>
        <taxon>Eukaryota</taxon>
        <taxon>Viridiplantae</taxon>
        <taxon>Streptophyta</taxon>
        <taxon>Embryophyta</taxon>
        <taxon>Tracheophyta</taxon>
        <taxon>Spermatophyta</taxon>
        <taxon>Magnoliopsida</taxon>
        <taxon>eudicotyledons</taxon>
        <taxon>Gunneridae</taxon>
        <taxon>Pentapetalae</taxon>
        <taxon>asterids</taxon>
        <taxon>Ericales</taxon>
        <taxon>Ericaceae</taxon>
        <taxon>Ericoideae</taxon>
        <taxon>Rhodoreae</taxon>
        <taxon>Rhododendron</taxon>
    </lineage>
</organism>
<evidence type="ECO:0000256" key="6">
    <source>
        <dbReference type="ARBA" id="ARBA00036735"/>
    </source>
</evidence>
<evidence type="ECO:0000313" key="14">
    <source>
        <dbReference type="Proteomes" id="UP000823749"/>
    </source>
</evidence>
<keyword evidence="4" id="KW-0964">Secreted</keyword>
<dbReference type="Gene3D" id="3.30.429.10">
    <property type="entry name" value="Macrophage Migration Inhibitory Factor"/>
    <property type="match status" value="1"/>
</dbReference>
<evidence type="ECO:0000256" key="1">
    <source>
        <dbReference type="ARBA" id="ARBA00004613"/>
    </source>
</evidence>
<dbReference type="AlphaFoldDB" id="A0AAV6LJU6"/>